<accession>A0A495D3W9</accession>
<dbReference type="EMBL" id="RBIM01000007">
    <property type="protein sequence ID" value="RKQ95211.1"/>
    <property type="molecule type" value="Genomic_DNA"/>
</dbReference>
<dbReference type="RefSeq" id="WP_121212220.1">
    <property type="nucleotide sequence ID" value="NZ_RBIM01000007.1"/>
</dbReference>
<evidence type="ECO:0000313" key="3">
    <source>
        <dbReference type="Proteomes" id="UP000273675"/>
    </source>
</evidence>
<keyword evidence="1" id="KW-0472">Membrane</keyword>
<evidence type="ECO:0000256" key="1">
    <source>
        <dbReference type="SAM" id="Phobius"/>
    </source>
</evidence>
<keyword evidence="1" id="KW-0812">Transmembrane</keyword>
<gene>
    <name evidence="2" type="ORF">C7435_2900</name>
</gene>
<comment type="caution">
    <text evidence="2">The sequence shown here is derived from an EMBL/GenBank/DDBJ whole genome shotgun (WGS) entry which is preliminary data.</text>
</comment>
<protein>
    <submittedName>
        <fullName evidence="2">Uncharacterized protein</fullName>
    </submittedName>
</protein>
<dbReference type="AlphaFoldDB" id="A0A495D3W9"/>
<sequence>MSDQNGKHDELIHPVARPFLWLDAAWLKSSMIWIFLVATLGFVAVDFFHHRHEYVHLAEFYGFYAMWGFGAFVLAVMVGWFAIRGLLGRDEDYWDGDDTDEEGQS</sequence>
<organism evidence="2 3">
    <name type="scientific">Maricaulis maris</name>
    <dbReference type="NCBI Taxonomy" id="74318"/>
    <lineage>
        <taxon>Bacteria</taxon>
        <taxon>Pseudomonadati</taxon>
        <taxon>Pseudomonadota</taxon>
        <taxon>Alphaproteobacteria</taxon>
        <taxon>Maricaulales</taxon>
        <taxon>Maricaulaceae</taxon>
        <taxon>Maricaulis</taxon>
    </lineage>
</organism>
<keyword evidence="1" id="KW-1133">Transmembrane helix</keyword>
<dbReference type="OrthoDB" id="7631747at2"/>
<evidence type="ECO:0000313" key="2">
    <source>
        <dbReference type="EMBL" id="RKQ95211.1"/>
    </source>
</evidence>
<reference evidence="2 3" key="1">
    <citation type="submission" date="2018-10" db="EMBL/GenBank/DDBJ databases">
        <title>Genomic Encyclopedia of Type Strains, Phase IV (KMG-IV): sequencing the most valuable type-strain genomes for metagenomic binning, comparative biology and taxonomic classification.</title>
        <authorList>
            <person name="Goeker M."/>
        </authorList>
    </citation>
    <scope>NUCLEOTIDE SEQUENCE [LARGE SCALE GENOMIC DNA]</scope>
    <source>
        <strain evidence="2 3">DSM 4734</strain>
    </source>
</reference>
<name>A0A495D3W9_9PROT</name>
<feature type="transmembrane region" description="Helical" evidence="1">
    <location>
        <begin position="30"/>
        <end position="48"/>
    </location>
</feature>
<proteinExistence type="predicted"/>
<feature type="transmembrane region" description="Helical" evidence="1">
    <location>
        <begin position="60"/>
        <end position="83"/>
    </location>
</feature>
<dbReference type="Proteomes" id="UP000273675">
    <property type="component" value="Unassembled WGS sequence"/>
</dbReference>